<dbReference type="Proteomes" id="UP000887580">
    <property type="component" value="Unplaced"/>
</dbReference>
<reference evidence="2" key="1">
    <citation type="submission" date="2022-11" db="UniProtKB">
        <authorList>
            <consortium name="WormBaseParasite"/>
        </authorList>
    </citation>
    <scope>IDENTIFICATION</scope>
</reference>
<sequence>MNFIFCLLALIFIFRNCEALMQLNCLNDGVPSFLKEHCDCPQGFFCLTCEFRVEGVTRKLSLQAPITGNIKLKLCNLFSGEIAKVLDCDVNFSPGISYTQDYGLSNSYDPVPIEKTMQLVGQNIIEFIDVLKCKRAAESEKMIQNFICLNDKKYSMIQEVYDATVEKIASRLFSKVVQWKFESSLVIPTLFPTEEPTPQAVP</sequence>
<organism evidence="1 2">
    <name type="scientific">Panagrolaimus sp. PS1159</name>
    <dbReference type="NCBI Taxonomy" id="55785"/>
    <lineage>
        <taxon>Eukaryota</taxon>
        <taxon>Metazoa</taxon>
        <taxon>Ecdysozoa</taxon>
        <taxon>Nematoda</taxon>
        <taxon>Chromadorea</taxon>
        <taxon>Rhabditida</taxon>
        <taxon>Tylenchina</taxon>
        <taxon>Panagrolaimomorpha</taxon>
        <taxon>Panagrolaimoidea</taxon>
        <taxon>Panagrolaimidae</taxon>
        <taxon>Panagrolaimus</taxon>
    </lineage>
</organism>
<accession>A0AC35GFX7</accession>
<evidence type="ECO:0000313" key="2">
    <source>
        <dbReference type="WBParaSite" id="PS1159_v2.g4851.t1"/>
    </source>
</evidence>
<proteinExistence type="predicted"/>
<dbReference type="WBParaSite" id="PS1159_v2.g4851.t1">
    <property type="protein sequence ID" value="PS1159_v2.g4851.t1"/>
    <property type="gene ID" value="PS1159_v2.g4851"/>
</dbReference>
<evidence type="ECO:0000313" key="1">
    <source>
        <dbReference type="Proteomes" id="UP000887580"/>
    </source>
</evidence>
<name>A0AC35GFX7_9BILA</name>
<protein>
    <submittedName>
        <fullName evidence="2">Uncharacterized protein</fullName>
    </submittedName>
</protein>